<evidence type="ECO:0000313" key="1">
    <source>
        <dbReference type="EMBL" id="BAI95446.1"/>
    </source>
</evidence>
<accession>D4YYL4</accession>
<dbReference type="EMBL" id="AP010803">
    <property type="protein sequence ID" value="BAI95446.1"/>
    <property type="molecule type" value="Genomic_DNA"/>
</dbReference>
<dbReference type="STRING" id="452662.SJA_C1-06120"/>
<dbReference type="HOGENOM" id="CLU_656682_0_0_5"/>
<keyword evidence="2" id="KW-1185">Reference proteome</keyword>
<dbReference type="Proteomes" id="UP000007753">
    <property type="component" value="Chromosome 1"/>
</dbReference>
<name>D4YYL4_SPHIU</name>
<dbReference type="AlphaFoldDB" id="D4YYL4"/>
<evidence type="ECO:0000313" key="2">
    <source>
        <dbReference type="Proteomes" id="UP000007753"/>
    </source>
</evidence>
<gene>
    <name evidence="1" type="ordered locus">SJA_C1-06120</name>
</gene>
<dbReference type="eggNOG" id="ENOG502ZA60">
    <property type="taxonomic scope" value="Bacteria"/>
</dbReference>
<proteinExistence type="predicted"/>
<organism evidence="1 2">
    <name type="scientific">Sphingobium indicum (strain DSM 16413 / CCM 7287 / MTCC 6362 / UT26 / NBRC 101211 / UT26S)</name>
    <name type="common">Sphingobium japonicum</name>
    <dbReference type="NCBI Taxonomy" id="452662"/>
    <lineage>
        <taxon>Bacteria</taxon>
        <taxon>Pseudomonadati</taxon>
        <taxon>Pseudomonadota</taxon>
        <taxon>Alphaproteobacteria</taxon>
        <taxon>Sphingomonadales</taxon>
        <taxon>Sphingomonadaceae</taxon>
        <taxon>Sphingobium</taxon>
    </lineage>
</organism>
<reference evidence="1 2" key="1">
    <citation type="journal article" date="2010" name="J. Bacteriol.">
        <title>Complete genome sequence of the representative gamma-hexachlorocyclohexane-degrading bacterium Sphingobium japonicum UT26.</title>
        <authorList>
            <person name="Nagata Y."/>
            <person name="Ohtsubo Y."/>
            <person name="Endo R."/>
            <person name="Ichikawa N."/>
            <person name="Ankai A."/>
            <person name="Oguchi A."/>
            <person name="Fukui S."/>
            <person name="Fujita N."/>
            <person name="Tsuda M."/>
        </authorList>
    </citation>
    <scope>NUCLEOTIDE SEQUENCE [LARGE SCALE GENOMIC DNA]</scope>
    <source>
        <strain evidence="2">DSM 16413 / CCM 7287 / MTCC 6362 / UT26 / NBRC 101211 / UT26S</strain>
    </source>
</reference>
<protein>
    <submittedName>
        <fullName evidence="1">Uncharacterized protein</fullName>
    </submittedName>
</protein>
<dbReference type="KEGG" id="sjp:SJA_C1-06120"/>
<sequence length="487" mass="51392">MNLTLHGRLRQKLRCCPDGGGIGRKRRPSRKAGRTRQSGASVLNFQNLAGCVFLFLVPVLCSLHCSQGDGVEKQTIGAWVVHHGRKVAADMRGAAEFSAIDLAAKSAGLLARLGESDEATLTSDQVIAAAKVGNLNPKTELTACLDHLQKRKLIDRSASGDVSVLGVSGSSALTHAADLFEDNDPHPTERAAITLAELASQAPVTANGAIEFLGDTHKLAKADATDFVLQASQIGFVDAEGEGADKLLFNGNLFRRDTASKAKKVIDSLSSAEQAKIVEFDAKLKLRGAVTAATAIKILGEPLFAKVRAAALYDMNIVSNEAGDHVFITSPGSFHKFSNPLTEDAFDHAKALVAALTYGMTHSPSARGQIWGIDLLLGKLIRGGSVGPATAIGNDYRALELERVVQTERSGYGFKMRLLKREVGVIALEVLKGRNAAAAALETLPSAGMRSYTPPEAARVGLRKGQSAASRAQTRSLLSAVRGGGSL</sequence>